<feature type="coiled-coil region" evidence="1">
    <location>
        <begin position="37"/>
        <end position="97"/>
    </location>
</feature>
<dbReference type="PANTHER" id="PTHR21974:SF2">
    <property type="entry name" value="RE15880P"/>
    <property type="match status" value="1"/>
</dbReference>
<feature type="compositionally biased region" description="Basic and acidic residues" evidence="2">
    <location>
        <begin position="386"/>
        <end position="402"/>
    </location>
</feature>
<keyword evidence="4" id="KW-1185">Reference proteome</keyword>
<dbReference type="OrthoDB" id="6432391at2759"/>
<feature type="compositionally biased region" description="Basic and acidic residues" evidence="2">
    <location>
        <begin position="440"/>
        <end position="449"/>
    </location>
</feature>
<feature type="compositionally biased region" description="Basic and acidic residues" evidence="2">
    <location>
        <begin position="457"/>
        <end position="471"/>
    </location>
</feature>
<dbReference type="PANTHER" id="PTHR21974">
    <property type="entry name" value="RE15880P"/>
    <property type="match status" value="1"/>
</dbReference>
<dbReference type="EMBL" id="PZQS01000002">
    <property type="protein sequence ID" value="PVD36402.1"/>
    <property type="molecule type" value="Genomic_DNA"/>
</dbReference>
<evidence type="ECO:0000313" key="3">
    <source>
        <dbReference type="EMBL" id="PVD36402.1"/>
    </source>
</evidence>
<accession>A0A2T7PSJ7</accession>
<evidence type="ECO:0000256" key="1">
    <source>
        <dbReference type="SAM" id="Coils"/>
    </source>
</evidence>
<organism evidence="3 4">
    <name type="scientific">Pomacea canaliculata</name>
    <name type="common">Golden apple snail</name>
    <dbReference type="NCBI Taxonomy" id="400727"/>
    <lineage>
        <taxon>Eukaryota</taxon>
        <taxon>Metazoa</taxon>
        <taxon>Spiralia</taxon>
        <taxon>Lophotrochozoa</taxon>
        <taxon>Mollusca</taxon>
        <taxon>Gastropoda</taxon>
        <taxon>Caenogastropoda</taxon>
        <taxon>Architaenioglossa</taxon>
        <taxon>Ampullarioidea</taxon>
        <taxon>Ampullariidae</taxon>
        <taxon>Pomacea</taxon>
    </lineage>
</organism>
<gene>
    <name evidence="3" type="ORF">C0Q70_03385</name>
</gene>
<evidence type="ECO:0000313" key="4">
    <source>
        <dbReference type="Proteomes" id="UP000245119"/>
    </source>
</evidence>
<feature type="compositionally biased region" description="Basic and acidic residues" evidence="2">
    <location>
        <begin position="8"/>
        <end position="36"/>
    </location>
</feature>
<dbReference type="GO" id="GO:0005929">
    <property type="term" value="C:cilium"/>
    <property type="evidence" value="ECO:0007669"/>
    <property type="project" value="TreeGrafter"/>
</dbReference>
<evidence type="ECO:0000256" key="2">
    <source>
        <dbReference type="SAM" id="MobiDB-lite"/>
    </source>
</evidence>
<dbReference type="AlphaFoldDB" id="A0A2T7PSJ7"/>
<reference evidence="3 4" key="1">
    <citation type="submission" date="2018-04" db="EMBL/GenBank/DDBJ databases">
        <title>The genome of golden apple snail Pomacea canaliculata provides insight into stress tolerance and invasive adaptation.</title>
        <authorList>
            <person name="Liu C."/>
            <person name="Liu B."/>
            <person name="Ren Y."/>
            <person name="Zhang Y."/>
            <person name="Wang H."/>
            <person name="Li S."/>
            <person name="Jiang F."/>
            <person name="Yin L."/>
            <person name="Zhang G."/>
            <person name="Qian W."/>
            <person name="Fan W."/>
        </authorList>
    </citation>
    <scope>NUCLEOTIDE SEQUENCE [LARGE SCALE GENOMIC DNA]</scope>
    <source>
        <strain evidence="3">SZHN2017</strain>
        <tissue evidence="3">Muscle</tissue>
    </source>
</reference>
<name>A0A2T7PSJ7_POMCA</name>
<dbReference type="Proteomes" id="UP000245119">
    <property type="component" value="Linkage Group LG2"/>
</dbReference>
<comment type="caution">
    <text evidence="3">The sequence shown here is derived from an EMBL/GenBank/DDBJ whole genome shotgun (WGS) entry which is preliminary data.</text>
</comment>
<protein>
    <submittedName>
        <fullName evidence="3">Uncharacterized protein</fullName>
    </submittedName>
</protein>
<feature type="region of interest" description="Disordered" evidence="2">
    <location>
        <begin position="386"/>
        <end position="485"/>
    </location>
</feature>
<proteinExistence type="predicted"/>
<feature type="region of interest" description="Disordered" evidence="2">
    <location>
        <begin position="1"/>
        <end position="36"/>
    </location>
</feature>
<keyword evidence="1" id="KW-0175">Coiled coil</keyword>
<sequence>MSSFRQLQRTEGESGAEHPSPPHDSYHKPKPLTPEEAKALTQRYLDVAKKIHEYEKRNIPKTLSLKKEHLASLMQATKESEENYKKATAKVAQEKADVDKLQTPSVRAFFKDQESFDEKMSKEQEEYLEAVSEQEVAKKQLDMVTAQKKPLEEEVATLSKEMEALMKMHDDLDIILGLELFNGRYGSELENKLETECEVLLDKNERIMAAKYKWTYAQILLQHAVRQLWFACCRWIELSRVPPQHLQQKYYMATEVRNNLIAASSNIVNAKRYLNNIRFPYCEPGEIATLQRACNNVYVDMRTPDRHQHAFQCYDVTFKRAAALLQWFDSVIKNHIDKDLVTVKTELQLKEKALRSERIRLMKEKIGPEAASLVIHEHDFDASDVKLDPEKVAVSKPDKPEGSGEAPEFDDKGPPASTPLPANELAPPPSAEELFGKIQQLKEQHKKEMEEFDEVQETNKTRMEQGLQEKIRARKNRRMAAMIEQ</sequence>